<evidence type="ECO:0000313" key="1">
    <source>
        <dbReference type="EMBL" id="EFW04993.1"/>
    </source>
</evidence>
<reference evidence="1 2" key="1">
    <citation type="submission" date="2010-12" db="EMBL/GenBank/DDBJ databases">
        <title>The Genome Sequence of Coprobacillus sp. strain 29_1.</title>
        <authorList>
            <consortium name="The Broad Institute Genome Sequencing Platform"/>
            <person name="Earl A."/>
            <person name="Ward D."/>
            <person name="Feldgarden M."/>
            <person name="Gevers D."/>
            <person name="Daigneault M."/>
            <person name="Sibley C.D."/>
            <person name="White A."/>
            <person name="Strauss J."/>
            <person name="Allen-Vercoe E."/>
            <person name="Young S.K."/>
            <person name="Zeng Q."/>
            <person name="Gargeya S."/>
            <person name="Fitzgerald M."/>
            <person name="Haas B."/>
            <person name="Abouelleil A."/>
            <person name="Alvarado L."/>
            <person name="Arachchi H.M."/>
            <person name="Berlin A."/>
            <person name="Brown A."/>
            <person name="Chapman S.B."/>
            <person name="Chen Z."/>
            <person name="Dunbar C."/>
            <person name="Freedman E."/>
            <person name="Gearin G."/>
            <person name="Gellesch M."/>
            <person name="Goldberg J."/>
            <person name="Griggs A."/>
            <person name="Gujja S."/>
            <person name="Heilman E."/>
            <person name="Heiman D."/>
            <person name="Howarth C."/>
            <person name="Larson L."/>
            <person name="Lui A."/>
            <person name="MacDonald P.J.P."/>
            <person name="Mehta T."/>
            <person name="Montmayeur A."/>
            <person name="Murphy C."/>
            <person name="Neiman D."/>
            <person name="Pearson M."/>
            <person name="Priest M."/>
            <person name="Roberts A."/>
            <person name="Saif S."/>
            <person name="Shea T."/>
            <person name="Shenoy N."/>
            <person name="Sisk P."/>
            <person name="Stolte C."/>
            <person name="Sykes S."/>
            <person name="White J."/>
            <person name="Yandava C."/>
            <person name="Nusbaum C."/>
            <person name="Birren B."/>
        </authorList>
    </citation>
    <scope>NUCLEOTIDE SEQUENCE [LARGE SCALE GENOMIC DNA]</scope>
    <source>
        <strain evidence="1 2">29_1</strain>
    </source>
</reference>
<dbReference type="STRING" id="100884.GCA_000269565_03419"/>
<evidence type="ECO:0000313" key="2">
    <source>
        <dbReference type="Proteomes" id="UP000003157"/>
    </source>
</evidence>
<name>E7G9Y5_9FIRM</name>
<organism evidence="1 2">
    <name type="scientific">Coprobacillus cateniformis</name>
    <dbReference type="NCBI Taxonomy" id="100884"/>
    <lineage>
        <taxon>Bacteria</taxon>
        <taxon>Bacillati</taxon>
        <taxon>Bacillota</taxon>
        <taxon>Erysipelotrichia</taxon>
        <taxon>Erysipelotrichales</taxon>
        <taxon>Coprobacillaceae</taxon>
        <taxon>Coprobacillus</taxon>
    </lineage>
</organism>
<gene>
    <name evidence="1" type="ORF">HMPREF9488_01575</name>
</gene>
<dbReference type="InterPro" id="IPR035948">
    <property type="entry name" value="YwqG-like_sf"/>
</dbReference>
<protein>
    <recommendedName>
        <fullName evidence="3">DUF1963 domain-containing protein</fullName>
    </recommendedName>
</protein>
<dbReference type="PANTHER" id="PTHR36436:SF6">
    <property type="entry name" value="SLL5081 PROTEIN"/>
    <property type="match status" value="1"/>
</dbReference>
<accession>E7G9Y5</accession>
<dbReference type="SUPFAM" id="SSF103032">
    <property type="entry name" value="Hypothetical protein YwqG"/>
    <property type="match status" value="1"/>
</dbReference>
<dbReference type="GeneID" id="78231178"/>
<dbReference type="Proteomes" id="UP000003157">
    <property type="component" value="Unassembled WGS sequence"/>
</dbReference>
<dbReference type="InterPro" id="IPR015315">
    <property type="entry name" value="DUF1963"/>
</dbReference>
<dbReference type="PANTHER" id="PTHR36436">
    <property type="entry name" value="SLL5081 PROTEIN"/>
    <property type="match status" value="1"/>
</dbReference>
<dbReference type="HOGENOM" id="CLU_056726_1_0_9"/>
<comment type="caution">
    <text evidence="1">The sequence shown here is derived from an EMBL/GenBank/DDBJ whole genome shotgun (WGS) entry which is preliminary data.</text>
</comment>
<dbReference type="RefSeq" id="WP_008788683.1">
    <property type="nucleotide sequence ID" value="NZ_AKCB01000003.1"/>
</dbReference>
<dbReference type="OrthoDB" id="8856529at2"/>
<dbReference type="Gene3D" id="2.30.320.10">
    <property type="entry name" value="YwqG-like"/>
    <property type="match status" value="1"/>
</dbReference>
<keyword evidence="2" id="KW-1185">Reference proteome</keyword>
<dbReference type="AlphaFoldDB" id="E7G9Y5"/>
<dbReference type="EMBL" id="ADKX01000030">
    <property type="protein sequence ID" value="EFW04993.1"/>
    <property type="molecule type" value="Genomic_DNA"/>
</dbReference>
<dbReference type="Pfam" id="PF09234">
    <property type="entry name" value="DUF1963"/>
    <property type="match status" value="1"/>
</dbReference>
<evidence type="ECO:0008006" key="3">
    <source>
        <dbReference type="Google" id="ProtNLM"/>
    </source>
</evidence>
<sequence>MSGYNKDKLKVIFTALARNEIRISYTKTDEILTACSSKIGGRPAVPNDFVWPRFLGESFDGKTKERPLSFMAQINLEDVKNDDTENLLPKTGILSFFYEQISMPWGFDPKDNGSAKVYYFPTKDHLIPMNIPKDMDEEVIMPELAITFESHISFPEYGDLSVEITDMEIEWEDYDECRIEYGYPCDEYGEVTKLLGYSDTIQSSMEEECEIVTRGYRLGSPEDFAVIPDDILEQVKINSKNWILLFQMGTIETEDMEYMFGDCGHIYFWIRKQDLKNKNFDRIWLILQCG</sequence>
<dbReference type="eggNOG" id="COG3878">
    <property type="taxonomic scope" value="Bacteria"/>
</dbReference>
<proteinExistence type="predicted"/>